<reference evidence="1 2" key="1">
    <citation type="submission" date="2020-06" db="EMBL/GenBank/DDBJ databases">
        <title>Transcriptomic and genomic resources for Thalictrum thalictroides and T. hernandezii: Facilitating candidate gene discovery in an emerging model plant lineage.</title>
        <authorList>
            <person name="Arias T."/>
            <person name="Riano-Pachon D.M."/>
            <person name="Di Stilio V.S."/>
        </authorList>
    </citation>
    <scope>NUCLEOTIDE SEQUENCE [LARGE SCALE GENOMIC DNA]</scope>
    <source>
        <strain evidence="2">cv. WT478/WT964</strain>
        <tissue evidence="1">Leaves</tissue>
    </source>
</reference>
<dbReference type="EMBL" id="JABWDY010019558">
    <property type="protein sequence ID" value="KAF5193818.1"/>
    <property type="molecule type" value="Genomic_DNA"/>
</dbReference>
<accession>A0A7J6WAB0</accession>
<feature type="non-terminal residue" evidence="1">
    <location>
        <position position="1"/>
    </location>
</feature>
<evidence type="ECO:0000313" key="1">
    <source>
        <dbReference type="EMBL" id="KAF5193818.1"/>
    </source>
</evidence>
<gene>
    <name evidence="1" type="ORF">FRX31_016595</name>
</gene>
<sequence length="49" mass="5442">DAAVNNYDFLHATEDTIEVETEDSTTTVAIHDENDVILEVEDSNSRTVC</sequence>
<dbReference type="AlphaFoldDB" id="A0A7J6WAB0"/>
<protein>
    <submittedName>
        <fullName evidence="1">Uncharacterized protein</fullName>
    </submittedName>
</protein>
<comment type="caution">
    <text evidence="1">The sequence shown here is derived from an EMBL/GenBank/DDBJ whole genome shotgun (WGS) entry which is preliminary data.</text>
</comment>
<organism evidence="1 2">
    <name type="scientific">Thalictrum thalictroides</name>
    <name type="common">Rue-anemone</name>
    <name type="synonym">Anemone thalictroides</name>
    <dbReference type="NCBI Taxonomy" id="46969"/>
    <lineage>
        <taxon>Eukaryota</taxon>
        <taxon>Viridiplantae</taxon>
        <taxon>Streptophyta</taxon>
        <taxon>Embryophyta</taxon>
        <taxon>Tracheophyta</taxon>
        <taxon>Spermatophyta</taxon>
        <taxon>Magnoliopsida</taxon>
        <taxon>Ranunculales</taxon>
        <taxon>Ranunculaceae</taxon>
        <taxon>Thalictroideae</taxon>
        <taxon>Thalictrum</taxon>
    </lineage>
</organism>
<keyword evidence="2" id="KW-1185">Reference proteome</keyword>
<proteinExistence type="predicted"/>
<dbReference type="Proteomes" id="UP000554482">
    <property type="component" value="Unassembled WGS sequence"/>
</dbReference>
<name>A0A7J6WAB0_THATH</name>
<evidence type="ECO:0000313" key="2">
    <source>
        <dbReference type="Proteomes" id="UP000554482"/>
    </source>
</evidence>